<proteinExistence type="predicted"/>
<dbReference type="Proteomes" id="UP001242368">
    <property type="component" value="Unassembled WGS sequence"/>
</dbReference>
<keyword evidence="3" id="KW-1185">Reference proteome</keyword>
<reference evidence="3" key="1">
    <citation type="journal article" date="2019" name="Int. J. Syst. Evol. Microbiol.">
        <title>The Global Catalogue of Microorganisms (GCM) 10K type strain sequencing project: providing services to taxonomists for standard genome sequencing and annotation.</title>
        <authorList>
            <consortium name="The Broad Institute Genomics Platform"/>
            <consortium name="The Broad Institute Genome Sequencing Center for Infectious Disease"/>
            <person name="Wu L."/>
            <person name="Ma J."/>
        </authorList>
    </citation>
    <scope>NUCLEOTIDE SEQUENCE [LARGE SCALE GENOMIC DNA]</scope>
    <source>
        <strain evidence="3">CECT 7184</strain>
    </source>
</reference>
<comment type="caution">
    <text evidence="2">The sequence shown here is derived from an EMBL/GenBank/DDBJ whole genome shotgun (WGS) entry which is preliminary data.</text>
</comment>
<dbReference type="InterPro" id="IPR025250">
    <property type="entry name" value="DUF4199"/>
</dbReference>
<keyword evidence="1" id="KW-0812">Transmembrane</keyword>
<feature type="transmembrane region" description="Helical" evidence="1">
    <location>
        <begin position="139"/>
        <end position="154"/>
    </location>
</feature>
<keyword evidence="1" id="KW-0472">Membrane</keyword>
<feature type="transmembrane region" description="Helical" evidence="1">
    <location>
        <begin position="36"/>
        <end position="56"/>
    </location>
</feature>
<organism evidence="2 3">
    <name type="scientific">Paenimyroides ceti</name>
    <dbReference type="NCBI Taxonomy" id="395087"/>
    <lineage>
        <taxon>Bacteria</taxon>
        <taxon>Pseudomonadati</taxon>
        <taxon>Bacteroidota</taxon>
        <taxon>Flavobacteriia</taxon>
        <taxon>Flavobacteriales</taxon>
        <taxon>Flavobacteriaceae</taxon>
        <taxon>Paenimyroides</taxon>
    </lineage>
</organism>
<evidence type="ECO:0000313" key="3">
    <source>
        <dbReference type="Proteomes" id="UP001242368"/>
    </source>
</evidence>
<dbReference type="EMBL" id="JAUFQU010000001">
    <property type="protein sequence ID" value="MDN3706517.1"/>
    <property type="molecule type" value="Genomic_DNA"/>
</dbReference>
<evidence type="ECO:0000313" key="2">
    <source>
        <dbReference type="EMBL" id="MDN3706517.1"/>
    </source>
</evidence>
<dbReference type="Pfam" id="PF13858">
    <property type="entry name" value="DUF4199"/>
    <property type="match status" value="1"/>
</dbReference>
<evidence type="ECO:0000256" key="1">
    <source>
        <dbReference type="SAM" id="Phobius"/>
    </source>
</evidence>
<accession>A0ABT8CPT8</accession>
<dbReference type="RefSeq" id="WP_290362586.1">
    <property type="nucleotide sequence ID" value="NZ_JAUFQU010000001.1"/>
</dbReference>
<feature type="transmembrane region" description="Helical" evidence="1">
    <location>
        <begin position="7"/>
        <end position="24"/>
    </location>
</feature>
<name>A0ABT8CPT8_9FLAO</name>
<keyword evidence="1" id="KW-1133">Transmembrane helix</keyword>
<sequence>MNTLGIELKWAAIFTLAYCAWNFVEKITGNHIDFSNIIISGFLYLLVVIVLGFLAFRDKKKNFYAGKWDFNQAFKFGLFLTGMVALLSPIAHYISYNSISPDYFEHLIQYELAKGRETREALLEKHNFDDKMYLNLRDILSYGVVFSALFAYLLKTKNYKAPVKVIAVKPKTKKVKK</sequence>
<gene>
    <name evidence="2" type="ORF">QW060_05165</name>
</gene>
<protein>
    <submittedName>
        <fullName evidence="2">DUF4199 domain-containing protein</fullName>
    </submittedName>
</protein>
<feature type="transmembrane region" description="Helical" evidence="1">
    <location>
        <begin position="76"/>
        <end position="94"/>
    </location>
</feature>